<dbReference type="Proteomes" id="UP000886743">
    <property type="component" value="Unassembled WGS sequence"/>
</dbReference>
<gene>
    <name evidence="8" type="ORF">IAC74_05620</name>
</gene>
<dbReference type="CDD" id="cd01335">
    <property type="entry name" value="Radical_SAM"/>
    <property type="match status" value="1"/>
</dbReference>
<protein>
    <submittedName>
        <fullName evidence="8">Anaerobic ribonucleoside-triphosphate reductase activating protein</fullName>
    </submittedName>
</protein>
<sequence length="226" mass="25416">MQIAGFVPNSFVDYPGKIAALIFAPGCNMNCWYCHNHHLLVRGADSVVYNPGSILADLERKKGFLDAVVLTGGEPTLQSGLDDFARAVKEMGYLVKLDTNGTRPDVIRALHEEHLLDYIAMDIKAPFEKYEAVCRRRIDMDKVKESIALIMESGIDYEFRTTFSPDLTSEDIVKLASYIKGAKCYTLQQYRETELTQGRAPHPPAYVRDCAAQLEGYFDRLRVLGL</sequence>
<dbReference type="Gene3D" id="3.20.20.70">
    <property type="entry name" value="Aldolase class I"/>
    <property type="match status" value="1"/>
</dbReference>
<evidence type="ECO:0000256" key="4">
    <source>
        <dbReference type="ARBA" id="ARBA00022723"/>
    </source>
</evidence>
<comment type="caution">
    <text evidence="8">The sequence shown here is derived from an EMBL/GenBank/DDBJ whole genome shotgun (WGS) entry which is preliminary data.</text>
</comment>
<evidence type="ECO:0000313" key="9">
    <source>
        <dbReference type="Proteomes" id="UP000886743"/>
    </source>
</evidence>
<keyword evidence="2" id="KW-0004">4Fe-4S</keyword>
<keyword evidence="5" id="KW-0408">Iron</keyword>
<evidence type="ECO:0000256" key="6">
    <source>
        <dbReference type="ARBA" id="ARBA00023014"/>
    </source>
</evidence>
<dbReference type="SFLD" id="SFLDG01067">
    <property type="entry name" value="SPASM/twitch_domain_containing"/>
    <property type="match status" value="1"/>
</dbReference>
<feature type="domain" description="Radical SAM core" evidence="7">
    <location>
        <begin position="13"/>
        <end position="226"/>
    </location>
</feature>
<accession>A0A9D1NHK9</accession>
<name>A0A9D1NHK9_9FIRM</name>
<evidence type="ECO:0000256" key="3">
    <source>
        <dbReference type="ARBA" id="ARBA00022691"/>
    </source>
</evidence>
<dbReference type="InterPro" id="IPR012840">
    <property type="entry name" value="NrdG2"/>
</dbReference>
<dbReference type="AlphaFoldDB" id="A0A9D1NHK9"/>
<dbReference type="PANTHER" id="PTHR30352:SF13">
    <property type="entry name" value="GLYCYL-RADICAL ENZYME ACTIVATING ENZYME YJJW-RELATED"/>
    <property type="match status" value="1"/>
</dbReference>
<dbReference type="SUPFAM" id="SSF102114">
    <property type="entry name" value="Radical SAM enzymes"/>
    <property type="match status" value="1"/>
</dbReference>
<keyword evidence="6" id="KW-0411">Iron-sulfur</keyword>
<dbReference type="EMBL" id="DVOF01000163">
    <property type="protein sequence ID" value="HIV03035.1"/>
    <property type="molecule type" value="Genomic_DNA"/>
</dbReference>
<reference evidence="8" key="1">
    <citation type="submission" date="2020-10" db="EMBL/GenBank/DDBJ databases">
        <authorList>
            <person name="Gilroy R."/>
        </authorList>
    </citation>
    <scope>NUCLEOTIDE SEQUENCE</scope>
    <source>
        <strain evidence="8">4920</strain>
    </source>
</reference>
<evidence type="ECO:0000256" key="1">
    <source>
        <dbReference type="ARBA" id="ARBA00001966"/>
    </source>
</evidence>
<dbReference type="InterPro" id="IPR058240">
    <property type="entry name" value="rSAM_sf"/>
</dbReference>
<keyword evidence="4" id="KW-0479">Metal-binding</keyword>
<dbReference type="SFLD" id="SFLDS00029">
    <property type="entry name" value="Radical_SAM"/>
    <property type="match status" value="1"/>
</dbReference>
<dbReference type="PANTHER" id="PTHR30352">
    <property type="entry name" value="PYRUVATE FORMATE-LYASE-ACTIVATING ENZYME"/>
    <property type="match status" value="1"/>
</dbReference>
<dbReference type="NCBIfam" id="TIGR02495">
    <property type="entry name" value="NrdG2"/>
    <property type="match status" value="1"/>
</dbReference>
<evidence type="ECO:0000256" key="5">
    <source>
        <dbReference type="ARBA" id="ARBA00023004"/>
    </source>
</evidence>
<dbReference type="InterPro" id="IPR034457">
    <property type="entry name" value="Organic_radical-activating"/>
</dbReference>
<dbReference type="SMART" id="SM00729">
    <property type="entry name" value="Elp3"/>
    <property type="match status" value="1"/>
</dbReference>
<comment type="cofactor">
    <cofactor evidence="1">
        <name>[4Fe-4S] cluster</name>
        <dbReference type="ChEBI" id="CHEBI:49883"/>
    </cofactor>
</comment>
<reference evidence="8" key="2">
    <citation type="journal article" date="2021" name="PeerJ">
        <title>Extensive microbial diversity within the chicken gut microbiome revealed by metagenomics and culture.</title>
        <authorList>
            <person name="Gilroy R."/>
            <person name="Ravi A."/>
            <person name="Getino M."/>
            <person name="Pursley I."/>
            <person name="Horton D.L."/>
            <person name="Alikhan N.F."/>
            <person name="Baker D."/>
            <person name="Gharbi K."/>
            <person name="Hall N."/>
            <person name="Watson M."/>
            <person name="Adriaenssens E.M."/>
            <person name="Foster-Nyarko E."/>
            <person name="Jarju S."/>
            <person name="Secka A."/>
            <person name="Antonio M."/>
            <person name="Oren A."/>
            <person name="Chaudhuri R.R."/>
            <person name="La Ragione R."/>
            <person name="Hildebrand F."/>
            <person name="Pallen M.J."/>
        </authorList>
    </citation>
    <scope>NUCLEOTIDE SEQUENCE</scope>
    <source>
        <strain evidence="8">4920</strain>
    </source>
</reference>
<dbReference type="SFLD" id="SFLDG01094">
    <property type="entry name" value="Uncharacterised_Radical_SAM_Su"/>
    <property type="match status" value="1"/>
</dbReference>
<dbReference type="InterPro" id="IPR007197">
    <property type="entry name" value="rSAM"/>
</dbReference>
<evidence type="ECO:0000259" key="7">
    <source>
        <dbReference type="PROSITE" id="PS51918"/>
    </source>
</evidence>
<dbReference type="Pfam" id="PF04055">
    <property type="entry name" value="Radical_SAM"/>
    <property type="match status" value="1"/>
</dbReference>
<dbReference type="InterPro" id="IPR006638">
    <property type="entry name" value="Elp3/MiaA/NifB-like_rSAM"/>
</dbReference>
<organism evidence="8 9">
    <name type="scientific">Candidatus Aphodoplasma excrementigallinarum</name>
    <dbReference type="NCBI Taxonomy" id="2840673"/>
    <lineage>
        <taxon>Bacteria</taxon>
        <taxon>Bacillati</taxon>
        <taxon>Bacillota</taxon>
        <taxon>Clostridia</taxon>
        <taxon>Eubacteriales</taxon>
        <taxon>Candidatus Aphodoplasma</taxon>
    </lineage>
</organism>
<dbReference type="InterPro" id="IPR013785">
    <property type="entry name" value="Aldolase_TIM"/>
</dbReference>
<keyword evidence="3" id="KW-0949">S-adenosyl-L-methionine</keyword>
<proteinExistence type="predicted"/>
<dbReference type="GO" id="GO:0051539">
    <property type="term" value="F:4 iron, 4 sulfur cluster binding"/>
    <property type="evidence" value="ECO:0007669"/>
    <property type="project" value="UniProtKB-KW"/>
</dbReference>
<evidence type="ECO:0000256" key="2">
    <source>
        <dbReference type="ARBA" id="ARBA00022485"/>
    </source>
</evidence>
<dbReference type="PROSITE" id="PS51918">
    <property type="entry name" value="RADICAL_SAM"/>
    <property type="match status" value="1"/>
</dbReference>
<dbReference type="GO" id="GO:0046872">
    <property type="term" value="F:metal ion binding"/>
    <property type="evidence" value="ECO:0007669"/>
    <property type="project" value="UniProtKB-KW"/>
</dbReference>
<dbReference type="GO" id="GO:0003824">
    <property type="term" value="F:catalytic activity"/>
    <property type="evidence" value="ECO:0007669"/>
    <property type="project" value="InterPro"/>
</dbReference>
<evidence type="ECO:0000313" key="8">
    <source>
        <dbReference type="EMBL" id="HIV03035.1"/>
    </source>
</evidence>